<sequence length="355" mass="40783">MFHRYSVSLLLLALFFQLSLTDAGLRNKPRYTEEERMAEYVRRGYKFPIEHFNPNTEGWNRLMNQRVSQLMSNPEMQERWDGWIQTLSSAITVPNYTEFGWGLTHAPAQLTEDITQAIHEGLPTARTEGKIDVITGPNVPLFIDRPDLTNRVQRELQPILEAWSGVPLTAYTAYGFRLYRNESRLWMHVDKTRTHVISCIYHIASSENAEPWPVVIEDYHGNTNSVVLKPGDILLYESAKNFHGRPTKFIGDWYTSVFVHFYPTEGWLVKDRDIESHYAIPPQWREQVDSPFPDLRWVGTSATEPDCPDSWCHLINAKEWEGPGEYGMVMTGGGKKYSLGLSDGPPTEATDDDNL</sequence>
<protein>
    <recommendedName>
        <fullName evidence="4">Bifunctional lysine-specific demethylase and histidyl-hydroxylase</fullName>
    </recommendedName>
</protein>
<evidence type="ECO:0000313" key="2">
    <source>
        <dbReference type="EMBL" id="CAJ1959843.1"/>
    </source>
</evidence>
<keyword evidence="3" id="KW-1185">Reference proteome</keyword>
<evidence type="ECO:0008006" key="4">
    <source>
        <dbReference type="Google" id="ProtNLM"/>
    </source>
</evidence>
<evidence type="ECO:0000313" key="3">
    <source>
        <dbReference type="Proteomes" id="UP001295423"/>
    </source>
</evidence>
<dbReference type="Proteomes" id="UP001295423">
    <property type="component" value="Unassembled WGS sequence"/>
</dbReference>
<name>A0AAD2G1Q9_9STRA</name>
<evidence type="ECO:0000256" key="1">
    <source>
        <dbReference type="SAM" id="SignalP"/>
    </source>
</evidence>
<accession>A0AAD2G1Q9</accession>
<reference evidence="2" key="1">
    <citation type="submission" date="2023-08" db="EMBL/GenBank/DDBJ databases">
        <authorList>
            <person name="Audoor S."/>
            <person name="Bilcke G."/>
        </authorList>
    </citation>
    <scope>NUCLEOTIDE SEQUENCE</scope>
</reference>
<organism evidence="2 3">
    <name type="scientific">Cylindrotheca closterium</name>
    <dbReference type="NCBI Taxonomy" id="2856"/>
    <lineage>
        <taxon>Eukaryota</taxon>
        <taxon>Sar</taxon>
        <taxon>Stramenopiles</taxon>
        <taxon>Ochrophyta</taxon>
        <taxon>Bacillariophyta</taxon>
        <taxon>Bacillariophyceae</taxon>
        <taxon>Bacillariophycidae</taxon>
        <taxon>Bacillariales</taxon>
        <taxon>Bacillariaceae</taxon>
        <taxon>Cylindrotheca</taxon>
    </lineage>
</organism>
<keyword evidence="1" id="KW-0732">Signal</keyword>
<dbReference type="EMBL" id="CAKOGP040002025">
    <property type="protein sequence ID" value="CAJ1959843.1"/>
    <property type="molecule type" value="Genomic_DNA"/>
</dbReference>
<proteinExistence type="predicted"/>
<gene>
    <name evidence="2" type="ORF">CYCCA115_LOCUS18262</name>
</gene>
<dbReference type="AlphaFoldDB" id="A0AAD2G1Q9"/>
<feature type="signal peptide" evidence="1">
    <location>
        <begin position="1"/>
        <end position="23"/>
    </location>
</feature>
<comment type="caution">
    <text evidence="2">The sequence shown here is derived from an EMBL/GenBank/DDBJ whole genome shotgun (WGS) entry which is preliminary data.</text>
</comment>
<feature type="chain" id="PRO_5042259687" description="Bifunctional lysine-specific demethylase and histidyl-hydroxylase" evidence="1">
    <location>
        <begin position="24"/>
        <end position="355"/>
    </location>
</feature>